<gene>
    <name evidence="5" type="ORF">SAMN02746019_00021750</name>
</gene>
<evidence type="ECO:0000313" key="6">
    <source>
        <dbReference type="Proteomes" id="UP000197025"/>
    </source>
</evidence>
<accession>A0A212PXD7</accession>
<dbReference type="CDD" id="cd01392">
    <property type="entry name" value="HTH_LacI"/>
    <property type="match status" value="1"/>
</dbReference>
<feature type="domain" description="HTH lacI-type" evidence="4">
    <location>
        <begin position="2"/>
        <end position="56"/>
    </location>
</feature>
<dbReference type="InParanoid" id="A0A212PXD7"/>
<dbReference type="CDD" id="cd06292">
    <property type="entry name" value="PBP1_AglR_RafR-like"/>
    <property type="match status" value="1"/>
</dbReference>
<dbReference type="SUPFAM" id="SSF53822">
    <property type="entry name" value="Periplasmic binding protein-like I"/>
    <property type="match status" value="1"/>
</dbReference>
<evidence type="ECO:0000256" key="3">
    <source>
        <dbReference type="ARBA" id="ARBA00023163"/>
    </source>
</evidence>
<dbReference type="SUPFAM" id="SSF47413">
    <property type="entry name" value="lambda repressor-like DNA-binding domains"/>
    <property type="match status" value="1"/>
</dbReference>
<dbReference type="EMBL" id="FYEK01000003">
    <property type="protein sequence ID" value="SNB51596.1"/>
    <property type="molecule type" value="Genomic_DNA"/>
</dbReference>
<dbReference type="InterPro" id="IPR046335">
    <property type="entry name" value="LacI/GalR-like_sensor"/>
</dbReference>
<dbReference type="PANTHER" id="PTHR30146:SF155">
    <property type="entry name" value="ALANINE RACEMASE"/>
    <property type="match status" value="1"/>
</dbReference>
<keyword evidence="3" id="KW-0804">Transcription</keyword>
<evidence type="ECO:0000313" key="5">
    <source>
        <dbReference type="EMBL" id="SNB51596.1"/>
    </source>
</evidence>
<dbReference type="PROSITE" id="PS00356">
    <property type="entry name" value="HTH_LACI_1"/>
    <property type="match status" value="1"/>
</dbReference>
<dbReference type="InterPro" id="IPR000843">
    <property type="entry name" value="HTH_LacI"/>
</dbReference>
<sequence>MATIRDVAQRAGVSPATVSYVLNNSGPVRPETRERVMRAIAELGYHPHAGARQLKRRRTDTIGLILPTGERRLSDPFFLELIHALGDACATHQLDLLIATCRDPAADLRLIDRLFKGRRVDGFILIDLQRHDPRIPHLQAADIPFVAFGRIEGDGEFPWVDVDGAAGMREAVAYLVGKGHRRIAYLSPPLSFTFAHHRFQGYRQGLLEADLPFDENLVRITRLTIEGGYEAARALLEAGIPFTALIAATDLMALGAMRALHEAGRTPGQDVAVIGFDDIPMAAQAHPPLTTLRQPMDQIGEGLVRTWLAAVNGESPTPILISPTLIRRESA</sequence>
<dbReference type="AlphaFoldDB" id="A0A212PXD7"/>
<dbReference type="OrthoDB" id="9784962at2"/>
<dbReference type="Pfam" id="PF00356">
    <property type="entry name" value="LacI"/>
    <property type="match status" value="1"/>
</dbReference>
<dbReference type="GO" id="GO:0000976">
    <property type="term" value="F:transcription cis-regulatory region binding"/>
    <property type="evidence" value="ECO:0007669"/>
    <property type="project" value="TreeGrafter"/>
</dbReference>
<dbReference type="Gene3D" id="3.40.50.2300">
    <property type="match status" value="2"/>
</dbReference>
<dbReference type="InterPro" id="IPR010982">
    <property type="entry name" value="Lambda_DNA-bd_dom_sf"/>
</dbReference>
<dbReference type="Proteomes" id="UP000197025">
    <property type="component" value="Unassembled WGS sequence"/>
</dbReference>
<keyword evidence="6" id="KW-1185">Reference proteome</keyword>
<keyword evidence="2" id="KW-0238">DNA-binding</keyword>
<dbReference type="PANTHER" id="PTHR30146">
    <property type="entry name" value="LACI-RELATED TRANSCRIPTIONAL REPRESSOR"/>
    <property type="match status" value="1"/>
</dbReference>
<dbReference type="PRINTS" id="PR00036">
    <property type="entry name" value="HTHLACI"/>
</dbReference>
<evidence type="ECO:0000259" key="4">
    <source>
        <dbReference type="PROSITE" id="PS50932"/>
    </source>
</evidence>
<dbReference type="Pfam" id="PF13377">
    <property type="entry name" value="Peripla_BP_3"/>
    <property type="match status" value="1"/>
</dbReference>
<dbReference type="SMART" id="SM00354">
    <property type="entry name" value="HTH_LACI"/>
    <property type="match status" value="1"/>
</dbReference>
<name>A0A212PXD7_9CHLR</name>
<dbReference type="Gene3D" id="1.10.260.40">
    <property type="entry name" value="lambda repressor-like DNA-binding domains"/>
    <property type="match status" value="1"/>
</dbReference>
<proteinExistence type="predicted"/>
<keyword evidence="1" id="KW-0805">Transcription regulation</keyword>
<protein>
    <submittedName>
        <fullName evidence="5">Transcriptional regulator, LacI family</fullName>
    </submittedName>
</protein>
<dbReference type="GO" id="GO:0003700">
    <property type="term" value="F:DNA-binding transcription factor activity"/>
    <property type="evidence" value="ECO:0007669"/>
    <property type="project" value="TreeGrafter"/>
</dbReference>
<dbReference type="InterPro" id="IPR028082">
    <property type="entry name" value="Peripla_BP_I"/>
</dbReference>
<organism evidence="5 6">
    <name type="scientific">Thermoflexus hugenholtzii JAD2</name>
    <dbReference type="NCBI Taxonomy" id="877466"/>
    <lineage>
        <taxon>Bacteria</taxon>
        <taxon>Bacillati</taxon>
        <taxon>Chloroflexota</taxon>
        <taxon>Thermoflexia</taxon>
        <taxon>Thermoflexales</taxon>
        <taxon>Thermoflexaceae</taxon>
        <taxon>Thermoflexus</taxon>
    </lineage>
</organism>
<evidence type="ECO:0000256" key="2">
    <source>
        <dbReference type="ARBA" id="ARBA00023125"/>
    </source>
</evidence>
<dbReference type="PROSITE" id="PS50932">
    <property type="entry name" value="HTH_LACI_2"/>
    <property type="match status" value="1"/>
</dbReference>
<dbReference type="RefSeq" id="WP_088569968.1">
    <property type="nucleotide sequence ID" value="NZ_FYEK01000003.1"/>
</dbReference>
<evidence type="ECO:0000256" key="1">
    <source>
        <dbReference type="ARBA" id="ARBA00023015"/>
    </source>
</evidence>
<reference evidence="6" key="1">
    <citation type="submission" date="2017-06" db="EMBL/GenBank/DDBJ databases">
        <authorList>
            <person name="Varghese N."/>
            <person name="Submissions S."/>
        </authorList>
    </citation>
    <scope>NUCLEOTIDE SEQUENCE [LARGE SCALE GENOMIC DNA]</scope>
    <source>
        <strain evidence="6">JAD2</strain>
    </source>
</reference>